<gene>
    <name evidence="3" type="ORF">A1Q2_01539</name>
</gene>
<feature type="compositionally biased region" description="Basic and acidic residues" evidence="1">
    <location>
        <begin position="350"/>
        <end position="363"/>
    </location>
</feature>
<reference evidence="3 4" key="1">
    <citation type="journal article" date="2012" name="Eukaryot. Cell">
        <title>Genome sequence of the Trichosporon asahii environmental strain CBS 8904.</title>
        <authorList>
            <person name="Yang R.Y."/>
            <person name="Li H.T."/>
            <person name="Zhu H."/>
            <person name="Zhou G.P."/>
            <person name="Wang M."/>
            <person name="Wang L."/>
        </authorList>
    </citation>
    <scope>NUCLEOTIDE SEQUENCE [LARGE SCALE GENOMIC DNA]</scope>
    <source>
        <strain evidence="3 4">CBS 8904</strain>
    </source>
</reference>
<name>K1W5J4_TRIAC</name>
<dbReference type="OrthoDB" id="1792at2759"/>
<feature type="region of interest" description="Disordered" evidence="1">
    <location>
        <begin position="350"/>
        <end position="369"/>
    </location>
</feature>
<dbReference type="Proteomes" id="UP000006757">
    <property type="component" value="Unassembled WGS sequence"/>
</dbReference>
<dbReference type="InterPro" id="IPR006925">
    <property type="entry name" value="Vps16_C"/>
</dbReference>
<dbReference type="Pfam" id="PF04840">
    <property type="entry name" value="Vps16_C"/>
    <property type="match status" value="1"/>
</dbReference>
<dbReference type="GO" id="GO:0030897">
    <property type="term" value="C:HOPS complex"/>
    <property type="evidence" value="ECO:0007669"/>
    <property type="project" value="TreeGrafter"/>
</dbReference>
<evidence type="ECO:0000256" key="1">
    <source>
        <dbReference type="SAM" id="MobiDB-lite"/>
    </source>
</evidence>
<dbReference type="GO" id="GO:0016197">
    <property type="term" value="P:endosomal transport"/>
    <property type="evidence" value="ECO:0007669"/>
    <property type="project" value="TreeGrafter"/>
</dbReference>
<feature type="domain" description="Vps16 C-terminal" evidence="2">
    <location>
        <begin position="59"/>
        <end position="367"/>
    </location>
</feature>
<evidence type="ECO:0000313" key="3">
    <source>
        <dbReference type="EMBL" id="EKD04193.1"/>
    </source>
</evidence>
<evidence type="ECO:0000313" key="4">
    <source>
        <dbReference type="Proteomes" id="UP000006757"/>
    </source>
</evidence>
<dbReference type="GO" id="GO:0005768">
    <property type="term" value="C:endosome"/>
    <property type="evidence" value="ECO:0007669"/>
    <property type="project" value="TreeGrafter"/>
</dbReference>
<dbReference type="InterPro" id="IPR038132">
    <property type="entry name" value="Vps16_C_sf"/>
</dbReference>
<dbReference type="EMBL" id="AMBO01000233">
    <property type="protein sequence ID" value="EKD04193.1"/>
    <property type="molecule type" value="Genomic_DNA"/>
</dbReference>
<dbReference type="InParanoid" id="K1W5J4"/>
<comment type="caution">
    <text evidence="3">The sequence shown here is derived from an EMBL/GenBank/DDBJ whole genome shotgun (WGS) entry which is preliminary data.</text>
</comment>
<dbReference type="GO" id="GO:0006886">
    <property type="term" value="P:intracellular protein transport"/>
    <property type="evidence" value="ECO:0007669"/>
    <property type="project" value="InterPro"/>
</dbReference>
<dbReference type="HOGENOM" id="CLU_008909_2_0_1"/>
<dbReference type="AlphaFoldDB" id="K1W5J4"/>
<organism evidence="3 4">
    <name type="scientific">Trichosporon asahii var. asahii (strain CBS 8904)</name>
    <name type="common">Yeast</name>
    <dbReference type="NCBI Taxonomy" id="1220162"/>
    <lineage>
        <taxon>Eukaryota</taxon>
        <taxon>Fungi</taxon>
        <taxon>Dikarya</taxon>
        <taxon>Basidiomycota</taxon>
        <taxon>Agaricomycotina</taxon>
        <taxon>Tremellomycetes</taxon>
        <taxon>Trichosporonales</taxon>
        <taxon>Trichosporonaceae</taxon>
        <taxon>Trichosporon</taxon>
    </lineage>
</organism>
<dbReference type="PANTHER" id="PTHR12811">
    <property type="entry name" value="VACUOLAR PROTEIN SORTING VPS16"/>
    <property type="match status" value="1"/>
</dbReference>
<dbReference type="STRING" id="1220162.K1W5J4"/>
<dbReference type="Gene3D" id="1.10.150.780">
    <property type="entry name" value="Vps16, C-terminal region"/>
    <property type="match status" value="1"/>
</dbReference>
<keyword evidence="4" id="KW-1185">Reference proteome</keyword>
<sequence>MHLLALRISQYLGLRPDPVLKHWAVARIARSKSALSQESDAGLCSAIVEKFEKEGERASYADIAKKAWEAGRVRLATMLLDHESRAAEQVPLLLEMKQDKIALEKAVDSGDTDLVYHVLLRLQSALSPGDFFHLLDDSLTPALTPAVRLLQVYARENNRQLLRDFYYQDDRRVDAGTLYVEEAYATPLADDRAELLRLASKSFAEDKDAAFESKQAEDAARLLQMQAGYEAEADHRVALRGLSLSDTISALITHGLGKRAEALRSAFKVPDKRWWWLKLKALAAAKNWTALETFAKSKKSPIGYEPFVRHLLAVEQPGQAALYVPRCEARHRPDLYVECGLWGKAAEAAKERGDKSKLEEIRQRAPSGLAQREVEEVIRRAK</sequence>
<accession>K1W5J4</accession>
<proteinExistence type="predicted"/>
<dbReference type="PANTHER" id="PTHR12811:SF0">
    <property type="entry name" value="VACUOLAR PROTEIN SORTING-ASSOCIATED PROTEIN 16 HOMOLOG"/>
    <property type="match status" value="1"/>
</dbReference>
<evidence type="ECO:0000259" key="2">
    <source>
        <dbReference type="Pfam" id="PF04840"/>
    </source>
</evidence>
<dbReference type="eggNOG" id="KOG2280">
    <property type="taxonomic scope" value="Eukaryota"/>
</dbReference>
<dbReference type="GO" id="GO:0042144">
    <property type="term" value="P:vacuole fusion, non-autophagic"/>
    <property type="evidence" value="ECO:0007669"/>
    <property type="project" value="TreeGrafter"/>
</dbReference>
<dbReference type="InterPro" id="IPR016534">
    <property type="entry name" value="VPS16"/>
</dbReference>
<protein>
    <submittedName>
        <fullName evidence="3">Vacuole organization and biogenesis-related protein</fullName>
    </submittedName>
</protein>
<dbReference type="GO" id="GO:0003779">
    <property type="term" value="F:actin binding"/>
    <property type="evidence" value="ECO:0007669"/>
    <property type="project" value="TreeGrafter"/>
</dbReference>